<sequence>MRRAPIILLCRERPCGIAQLAPAIAALARFKSTASSASSLKQRVQELIPEKVAEVKEVKQKYGDRVLGETTVNMAYGGMRGIKGMVWDTSLLDASEGIRFRGMTIPEVQEALPKAEGTSEVTPEGLYWLLLTGEVPTLAQAQSVTDELNSRAVLPSFVEDLIDRCPNTLHPMSQFSIAVNALQHESKFAKAYQAGINRKDYWDPVFEDSLDLLAKLPLIASRIYRNVFKDGKYGSIDTSVDYSQNFANLLGFSENKEFADLMRMYLVIHSDHEGGNVSAHTTHLVGSALSDPYLSFAAGLNGLAGPLHGLANQEVLRWILDMTTAIGTETPTEDQIRDYCWKTLNSGRVVPGYGHAVLRKTDPRYMAQREFALKHLPNDNLFKTVSAMYKVVPGVLTEHGKTKNPWPNVDAHSGVLLRHYGLVEQDFYTVLFGVSRAYGVLAQLIWDRALGMSIERPKSLTTESIRKMFEK</sequence>
<organism evidence="1 2">
    <name type="scientific">Linderina macrospora</name>
    <dbReference type="NCBI Taxonomy" id="4868"/>
    <lineage>
        <taxon>Eukaryota</taxon>
        <taxon>Fungi</taxon>
        <taxon>Fungi incertae sedis</taxon>
        <taxon>Zoopagomycota</taxon>
        <taxon>Kickxellomycotina</taxon>
        <taxon>Kickxellomycetes</taxon>
        <taxon>Kickxellales</taxon>
        <taxon>Kickxellaceae</taxon>
        <taxon>Linderina</taxon>
    </lineage>
</organism>
<proteinExistence type="predicted"/>
<dbReference type="EC" id="2.3.3.1" evidence="1"/>
<accession>A0ACC1JDR8</accession>
<name>A0ACC1JDR8_9FUNG</name>
<reference evidence="1" key="1">
    <citation type="submission" date="2022-07" db="EMBL/GenBank/DDBJ databases">
        <title>Phylogenomic reconstructions and comparative analyses of Kickxellomycotina fungi.</title>
        <authorList>
            <person name="Reynolds N.K."/>
            <person name="Stajich J.E."/>
            <person name="Barry K."/>
            <person name="Grigoriev I.V."/>
            <person name="Crous P."/>
            <person name="Smith M.E."/>
        </authorList>
    </citation>
    <scope>NUCLEOTIDE SEQUENCE</scope>
    <source>
        <strain evidence="1">NRRL 5244</strain>
    </source>
</reference>
<dbReference type="EMBL" id="JANBPW010000731">
    <property type="protein sequence ID" value="KAJ1948452.1"/>
    <property type="molecule type" value="Genomic_DNA"/>
</dbReference>
<gene>
    <name evidence="1" type="primary">CIT1</name>
    <name evidence="1" type="ORF">FBU59_001589</name>
</gene>
<keyword evidence="1" id="KW-0808">Transferase</keyword>
<keyword evidence="1" id="KW-0012">Acyltransferase</keyword>
<comment type="caution">
    <text evidence="1">The sequence shown here is derived from an EMBL/GenBank/DDBJ whole genome shotgun (WGS) entry which is preliminary data.</text>
</comment>
<dbReference type="Proteomes" id="UP001150603">
    <property type="component" value="Unassembled WGS sequence"/>
</dbReference>
<keyword evidence="2" id="KW-1185">Reference proteome</keyword>
<evidence type="ECO:0000313" key="2">
    <source>
        <dbReference type="Proteomes" id="UP001150603"/>
    </source>
</evidence>
<evidence type="ECO:0000313" key="1">
    <source>
        <dbReference type="EMBL" id="KAJ1948452.1"/>
    </source>
</evidence>
<protein>
    <submittedName>
        <fullName evidence="1">Citrate (Si)-synthase</fullName>
        <ecNumber evidence="1">2.3.3.1</ecNumber>
    </submittedName>
</protein>